<feature type="domain" description="Cyclic nucleotide-binding" evidence="6">
    <location>
        <begin position="577"/>
        <end position="679"/>
    </location>
</feature>
<feature type="transmembrane region" description="Helical" evidence="5">
    <location>
        <begin position="317"/>
        <end position="337"/>
    </location>
</feature>
<dbReference type="PANTHER" id="PTHR43310:SF1">
    <property type="entry name" value="SULFATE TRANSPORTER YBAR-RELATED"/>
    <property type="match status" value="1"/>
</dbReference>
<evidence type="ECO:0000256" key="3">
    <source>
        <dbReference type="ARBA" id="ARBA00022989"/>
    </source>
</evidence>
<feature type="transmembrane region" description="Helical" evidence="5">
    <location>
        <begin position="15"/>
        <end position="37"/>
    </location>
</feature>
<evidence type="ECO:0000256" key="1">
    <source>
        <dbReference type="ARBA" id="ARBA00004141"/>
    </source>
</evidence>
<accession>A0A7U7GDA6</accession>
<evidence type="ECO:0000256" key="5">
    <source>
        <dbReference type="SAM" id="Phobius"/>
    </source>
</evidence>
<dbReference type="InterPro" id="IPR011547">
    <property type="entry name" value="SLC26A/SulP_dom"/>
</dbReference>
<feature type="transmembrane region" description="Helical" evidence="5">
    <location>
        <begin position="44"/>
        <end position="67"/>
    </location>
</feature>
<evidence type="ECO:0000256" key="4">
    <source>
        <dbReference type="ARBA" id="ARBA00023136"/>
    </source>
</evidence>
<proteinExistence type="predicted"/>
<feature type="domain" description="STAS" evidence="7">
    <location>
        <begin position="434"/>
        <end position="551"/>
    </location>
</feature>
<dbReference type="InterPro" id="IPR036513">
    <property type="entry name" value="STAS_dom_sf"/>
</dbReference>
<feature type="transmembrane region" description="Helical" evidence="5">
    <location>
        <begin position="124"/>
        <end position="142"/>
    </location>
</feature>
<dbReference type="Gene3D" id="3.30.750.24">
    <property type="entry name" value="STAS domain"/>
    <property type="match status" value="1"/>
</dbReference>
<keyword evidence="2 5" id="KW-0812">Transmembrane</keyword>
<evidence type="ECO:0000259" key="6">
    <source>
        <dbReference type="PROSITE" id="PS50042"/>
    </source>
</evidence>
<sequence length="715" mass="76348">MKLPVDLLADLRGGLVAAAVVLPQATAFGVTVFAVSLGTASGALIGLVGAILLLLISGSIGGTVGLISGPTGPSMALLSGTAALLVTAGLAPAAIAPALFAITVLAGLMQLLIALGGGGRLIKFIPYPVIAGLTTGTGLLMIKSQFKPLLGIGHDGAWAQGHWLPTVTAITTFGITRYAPRLFPRLPGPIAGLIGGTVLFQIILHHPNLPAAPDHWVIGALPSPDQFHFAAHSFTAWRALPWPLVLNAAFALAVLSSLNTLLTSVLADTTTGLRHHARRELLAQSIGQIAVGLIGGMAGSASIGGTVTAVRAGARRWAAPAAGIVLLLLLLLFGQVGQWLPTSALAGIIIASALGLLETDIFAWARRRRIRLDAAVALLVTGITLGYDLMIAVLVGLAITILLFIREQNRVSIIHRRLTSTERPSVRQRPAEQAELLAHHGDRIVVYELRGTLFFAKADQLFEEMLPDLDRPAWIILHLRRVIQIDFSSVRLLQQIAARLEAHGGELLFCEVREDHGLGREVERTLRRISLNHRKLNVKTFASTDLALEYAENALLGALGYAPTVLEQRVALAALDLCRDMKPVEIAALVAVLRPCNLDQGEQLFAAGDSGETLYLVLRGRVDIRLPATADRYKRLAIYGPGTVFGDIAFLDPGPRAAEAVAVKPSELLVLDRADFNRLRDIHPNAAIALLLALGRQQSRTLRWSAKEIQRLIQW</sequence>
<feature type="transmembrane region" description="Helical" evidence="5">
    <location>
        <begin position="343"/>
        <end position="364"/>
    </location>
</feature>
<comment type="caution">
    <text evidence="8">The sequence shown here is derived from an EMBL/GenBank/DDBJ whole genome shotgun (WGS) entry which is preliminary data.</text>
</comment>
<dbReference type="InterPro" id="IPR014710">
    <property type="entry name" value="RmlC-like_jellyroll"/>
</dbReference>
<evidence type="ECO:0000256" key="2">
    <source>
        <dbReference type="ARBA" id="ARBA00022692"/>
    </source>
</evidence>
<feature type="transmembrane region" description="Helical" evidence="5">
    <location>
        <begin position="376"/>
        <end position="405"/>
    </location>
</feature>
<dbReference type="InterPro" id="IPR002645">
    <property type="entry name" value="STAS_dom"/>
</dbReference>
<dbReference type="CDD" id="cd07042">
    <property type="entry name" value="STAS_SulP_like_sulfate_transporter"/>
    <property type="match status" value="1"/>
</dbReference>
<evidence type="ECO:0008006" key="10">
    <source>
        <dbReference type="Google" id="ProtNLM"/>
    </source>
</evidence>
<dbReference type="SUPFAM" id="SSF52091">
    <property type="entry name" value="SpoIIaa-like"/>
    <property type="match status" value="1"/>
</dbReference>
<keyword evidence="9" id="KW-1185">Reference proteome</keyword>
<dbReference type="PROSITE" id="PS50042">
    <property type="entry name" value="CNMP_BINDING_3"/>
    <property type="match status" value="1"/>
</dbReference>
<reference evidence="8 9" key="1">
    <citation type="journal article" date="2014" name="ISME J.">
        <title>Candidatus Competibacter-lineage genomes retrieved from metagenomes reveal functional metabolic diversity.</title>
        <authorList>
            <person name="McIlroy S.J."/>
            <person name="Albertsen M."/>
            <person name="Andresen E.K."/>
            <person name="Saunders A.M."/>
            <person name="Kristiansen R."/>
            <person name="Stokholm-Bjerregaard M."/>
            <person name="Nielsen K.L."/>
            <person name="Nielsen P.H."/>
        </authorList>
    </citation>
    <scope>NUCLEOTIDE SEQUENCE [LARGE SCALE GENOMIC DNA]</scope>
    <source>
        <strain evidence="8 9">Run_B_J11</strain>
    </source>
</reference>
<gene>
    <name evidence="8" type="ORF">BN874_420014</name>
</gene>
<dbReference type="Proteomes" id="UP000019184">
    <property type="component" value="Unassembled WGS sequence"/>
</dbReference>
<dbReference type="SMART" id="SM00100">
    <property type="entry name" value="cNMP"/>
    <property type="match status" value="1"/>
</dbReference>
<dbReference type="InterPro" id="IPR018490">
    <property type="entry name" value="cNMP-bd_dom_sf"/>
</dbReference>
<evidence type="ECO:0000313" key="9">
    <source>
        <dbReference type="Proteomes" id="UP000019184"/>
    </source>
</evidence>
<dbReference type="PANTHER" id="PTHR43310">
    <property type="entry name" value="SULFATE TRANSPORTER YBAR-RELATED"/>
    <property type="match status" value="1"/>
</dbReference>
<dbReference type="GO" id="GO:0016020">
    <property type="term" value="C:membrane"/>
    <property type="evidence" value="ECO:0007669"/>
    <property type="project" value="UniProtKB-SubCell"/>
</dbReference>
<dbReference type="PROSITE" id="PS50801">
    <property type="entry name" value="STAS"/>
    <property type="match status" value="1"/>
</dbReference>
<name>A0A7U7GDA6_9GAMM</name>
<dbReference type="InterPro" id="IPR000595">
    <property type="entry name" value="cNMP-bd_dom"/>
</dbReference>
<keyword evidence="4 5" id="KW-0472">Membrane</keyword>
<dbReference type="RefSeq" id="WP_034434952.1">
    <property type="nucleotide sequence ID" value="NZ_CBTK010000257.1"/>
</dbReference>
<dbReference type="AlphaFoldDB" id="A0A7U7GDA6"/>
<protein>
    <recommendedName>
        <fullName evidence="10">Cyclic nucleotide-binding domain-containing protein</fullName>
    </recommendedName>
</protein>
<dbReference type="Gene3D" id="2.60.120.10">
    <property type="entry name" value="Jelly Rolls"/>
    <property type="match status" value="1"/>
</dbReference>
<dbReference type="EMBL" id="CBTK010000257">
    <property type="protein sequence ID" value="CDH46301.1"/>
    <property type="molecule type" value="Genomic_DNA"/>
</dbReference>
<feature type="transmembrane region" description="Helical" evidence="5">
    <location>
        <begin position="244"/>
        <end position="266"/>
    </location>
</feature>
<dbReference type="Pfam" id="PF00916">
    <property type="entry name" value="Sulfate_transp"/>
    <property type="match status" value="1"/>
</dbReference>
<dbReference type="Pfam" id="PF01740">
    <property type="entry name" value="STAS"/>
    <property type="match status" value="1"/>
</dbReference>
<evidence type="ECO:0000313" key="8">
    <source>
        <dbReference type="EMBL" id="CDH46301.1"/>
    </source>
</evidence>
<keyword evidence="3 5" id="KW-1133">Transmembrane helix</keyword>
<organism evidence="8 9">
    <name type="scientific">Candidatus Contendobacter odensis Run_B_J11</name>
    <dbReference type="NCBI Taxonomy" id="1400861"/>
    <lineage>
        <taxon>Bacteria</taxon>
        <taxon>Pseudomonadati</taxon>
        <taxon>Pseudomonadota</taxon>
        <taxon>Gammaproteobacteria</taxon>
        <taxon>Candidatus Competibacteraceae</taxon>
        <taxon>Candidatus Contendibacter</taxon>
    </lineage>
</organism>
<dbReference type="InterPro" id="IPR052706">
    <property type="entry name" value="Membrane-Transporter-like"/>
</dbReference>
<dbReference type="CDD" id="cd00038">
    <property type="entry name" value="CAP_ED"/>
    <property type="match status" value="1"/>
</dbReference>
<evidence type="ECO:0000259" key="7">
    <source>
        <dbReference type="PROSITE" id="PS50801"/>
    </source>
</evidence>
<dbReference type="OrthoDB" id="9771198at2"/>
<comment type="subcellular location">
    <subcellularLocation>
        <location evidence="1">Membrane</location>
        <topology evidence="1">Multi-pass membrane protein</topology>
    </subcellularLocation>
</comment>
<dbReference type="SUPFAM" id="SSF51206">
    <property type="entry name" value="cAMP-binding domain-like"/>
    <property type="match status" value="1"/>
</dbReference>
<dbReference type="Pfam" id="PF00027">
    <property type="entry name" value="cNMP_binding"/>
    <property type="match status" value="1"/>
</dbReference>